<evidence type="ECO:0000313" key="1">
    <source>
        <dbReference type="EMBL" id="QBQ72672.1"/>
    </source>
</evidence>
<dbReference type="EMBL" id="MK613347">
    <property type="protein sequence ID" value="QBQ72672.1"/>
    <property type="molecule type" value="Genomic_DNA"/>
</dbReference>
<organism evidence="1 2">
    <name type="scientific">Roseobacter phage CRP-5</name>
    <dbReference type="NCBI Taxonomy" id="2559284"/>
    <lineage>
        <taxon>Viruses</taxon>
        <taxon>Duplodnaviria</taxon>
        <taxon>Heunggongvirae</taxon>
        <taxon>Uroviricota</taxon>
        <taxon>Caudoviricetes</taxon>
        <taxon>Zobellviridae</taxon>
        <taxon>Cobavirinae</taxon>
        <taxon>Veravirus</taxon>
    </lineage>
</organism>
<accession>A0A646QXG9</accession>
<name>A0A646QXG9_9CAUD</name>
<evidence type="ECO:0000313" key="2">
    <source>
        <dbReference type="Proteomes" id="UP000425344"/>
    </source>
</evidence>
<gene>
    <name evidence="1" type="ORF">CRP5_gp06</name>
</gene>
<protein>
    <submittedName>
        <fullName evidence="1">Uncharacterized protein</fullName>
    </submittedName>
</protein>
<proteinExistence type="predicted"/>
<sequence length="48" mass="5739">MIRIILTSKKTNKEICYHTCKRLDEAERHAERYSRMDGIKTEIVEVTQ</sequence>
<reference evidence="1 2" key="1">
    <citation type="journal article" date="2019" name="mSystems">
        <title>Diverse, abundant and novel viruses infecting the marine abundant Roseobacter RCA lineage.</title>
        <authorList>
            <person name="Zhang Z.F."/>
            <person name="Chen F."/>
            <person name="Chu X."/>
            <person name="Zhang H."/>
            <person name="Luo H.W."/>
            <person name="Zhai Z.Q."/>
            <person name="Yang M.Y."/>
            <person name="Zhao Y.L."/>
        </authorList>
    </citation>
    <scope>NUCLEOTIDE SEQUENCE [LARGE SCALE GENOMIC DNA]</scope>
</reference>
<dbReference type="Proteomes" id="UP000425344">
    <property type="component" value="Segment"/>
</dbReference>